<evidence type="ECO:0000256" key="1">
    <source>
        <dbReference type="SAM" id="MobiDB-lite"/>
    </source>
</evidence>
<dbReference type="EMBL" id="AP022563">
    <property type="protein sequence ID" value="BBX19048.1"/>
    <property type="molecule type" value="Genomic_DNA"/>
</dbReference>
<gene>
    <name evidence="2" type="ORF">MDUV_39080</name>
</gene>
<organism evidence="2 3">
    <name type="scientific">Mycolicibacterium duvalii</name>
    <dbReference type="NCBI Taxonomy" id="39688"/>
    <lineage>
        <taxon>Bacteria</taxon>
        <taxon>Bacillati</taxon>
        <taxon>Actinomycetota</taxon>
        <taxon>Actinomycetes</taxon>
        <taxon>Mycobacteriales</taxon>
        <taxon>Mycobacteriaceae</taxon>
        <taxon>Mycolicibacterium</taxon>
    </lineage>
</organism>
<dbReference type="Proteomes" id="UP000467006">
    <property type="component" value="Chromosome"/>
</dbReference>
<dbReference type="InterPro" id="IPR043763">
    <property type="entry name" value="DUF5709"/>
</dbReference>
<dbReference type="KEGG" id="mdu:MDUV_39080"/>
<feature type="region of interest" description="Disordered" evidence="1">
    <location>
        <begin position="1"/>
        <end position="115"/>
    </location>
</feature>
<keyword evidence="3" id="KW-1185">Reference proteome</keyword>
<dbReference type="AlphaFoldDB" id="A0A7I7K650"/>
<name>A0A7I7K650_9MYCO</name>
<evidence type="ECO:0000313" key="3">
    <source>
        <dbReference type="Proteomes" id="UP000467006"/>
    </source>
</evidence>
<reference evidence="2 3" key="1">
    <citation type="journal article" date="2019" name="Emerg. Microbes Infect.">
        <title>Comprehensive subspecies identification of 175 nontuberculous mycobacteria species based on 7547 genomic profiles.</title>
        <authorList>
            <person name="Matsumoto Y."/>
            <person name="Kinjo T."/>
            <person name="Motooka D."/>
            <person name="Nabeya D."/>
            <person name="Jung N."/>
            <person name="Uechi K."/>
            <person name="Horii T."/>
            <person name="Iida T."/>
            <person name="Fujita J."/>
            <person name="Nakamura S."/>
        </authorList>
    </citation>
    <scope>NUCLEOTIDE SEQUENCE [LARGE SCALE GENOMIC DNA]</scope>
    <source>
        <strain evidence="2 3">JCM 6396</strain>
    </source>
</reference>
<sequence length="151" mass="16456">MTTSYGTGPASGQYDEDDENQLSAEDTLIDRGTDDLLDEGYSPPERPWARGAFGPSESMDQILSEEEPDPMARLNVYLDDEERQRADDAERDAEFPRHDEVGRSRAGRLIAPDMGFGEDTEADLVADDVGISGGAASAEEAAMHIIEDDES</sequence>
<dbReference type="RefSeq" id="WP_098005508.1">
    <property type="nucleotide sequence ID" value="NZ_AP022563.1"/>
</dbReference>
<proteinExistence type="predicted"/>
<feature type="compositionally biased region" description="Basic and acidic residues" evidence="1">
    <location>
        <begin position="82"/>
        <end position="103"/>
    </location>
</feature>
<evidence type="ECO:0000313" key="2">
    <source>
        <dbReference type="EMBL" id="BBX19048.1"/>
    </source>
</evidence>
<protein>
    <submittedName>
        <fullName evidence="2">Uncharacterized protein</fullName>
    </submittedName>
</protein>
<dbReference type="OrthoDB" id="3212066at2"/>
<dbReference type="Pfam" id="PF18970">
    <property type="entry name" value="DUF5709"/>
    <property type="match status" value="1"/>
</dbReference>
<accession>A0A7I7K650</accession>